<dbReference type="Pfam" id="PF12937">
    <property type="entry name" value="F-box-like"/>
    <property type="match status" value="1"/>
</dbReference>
<dbReference type="AlphaFoldDB" id="A0A834LQX3"/>
<feature type="compositionally biased region" description="Low complexity" evidence="2">
    <location>
        <begin position="77"/>
        <end position="96"/>
    </location>
</feature>
<reference evidence="4" key="1">
    <citation type="submission" date="2019-11" db="EMBL/GenBank/DDBJ databases">
        <authorList>
            <person name="Liu Y."/>
            <person name="Hou J."/>
            <person name="Li T.-Q."/>
            <person name="Guan C.-H."/>
            <person name="Wu X."/>
            <person name="Wu H.-Z."/>
            <person name="Ling F."/>
            <person name="Zhang R."/>
            <person name="Shi X.-G."/>
            <person name="Ren J.-P."/>
            <person name="Chen E.-F."/>
            <person name="Sun J.-M."/>
        </authorList>
    </citation>
    <scope>NUCLEOTIDE SEQUENCE</scope>
    <source>
        <strain evidence="4">Adult_tree_wgs_1</strain>
        <tissue evidence="4">Leaves</tissue>
    </source>
</reference>
<dbReference type="InterPro" id="IPR001810">
    <property type="entry name" value="F-box_dom"/>
</dbReference>
<comment type="caution">
    <text evidence="4">The sequence shown here is derived from an EMBL/GenBank/DDBJ whole genome shotgun (WGS) entry which is preliminary data.</text>
</comment>
<evidence type="ECO:0000256" key="1">
    <source>
        <dbReference type="SAM" id="Coils"/>
    </source>
</evidence>
<dbReference type="Gene3D" id="1.20.1280.50">
    <property type="match status" value="1"/>
</dbReference>
<proteinExistence type="predicted"/>
<dbReference type="InterPro" id="IPR036047">
    <property type="entry name" value="F-box-like_dom_sf"/>
</dbReference>
<evidence type="ECO:0000256" key="2">
    <source>
        <dbReference type="SAM" id="MobiDB-lite"/>
    </source>
</evidence>
<sequence length="159" mass="18294">MYSALPDELWRRILEIGIQNPSNNIKKSCLNYKDLCCLPISCRRLKRLSNEESLWSSLLSSDFPQFHNHPTPPPPLHFSSSSSSNNPPSPNSSSKSLYKIRFERDRARKLAAHQRAVLRIESQIAEHSRKLQEIRLRAAEETEKMKTAVAELSNLRKAR</sequence>
<evidence type="ECO:0000259" key="3">
    <source>
        <dbReference type="Pfam" id="PF12937"/>
    </source>
</evidence>
<accession>A0A834LQX3</accession>
<evidence type="ECO:0000313" key="5">
    <source>
        <dbReference type="Proteomes" id="UP000626092"/>
    </source>
</evidence>
<dbReference type="SUPFAM" id="SSF81383">
    <property type="entry name" value="F-box domain"/>
    <property type="match status" value="1"/>
</dbReference>
<protein>
    <recommendedName>
        <fullName evidence="3">F-box domain-containing protein</fullName>
    </recommendedName>
</protein>
<name>A0A834LQX3_RHOSS</name>
<feature type="region of interest" description="Disordered" evidence="2">
    <location>
        <begin position="66"/>
        <end position="98"/>
    </location>
</feature>
<evidence type="ECO:0000313" key="4">
    <source>
        <dbReference type="EMBL" id="KAF7149200.1"/>
    </source>
</evidence>
<dbReference type="Proteomes" id="UP000626092">
    <property type="component" value="Unassembled WGS sequence"/>
</dbReference>
<keyword evidence="1" id="KW-0175">Coiled coil</keyword>
<feature type="domain" description="F-box" evidence="3">
    <location>
        <begin position="3"/>
        <end position="58"/>
    </location>
</feature>
<dbReference type="EMBL" id="WJXA01000003">
    <property type="protein sequence ID" value="KAF7149200.1"/>
    <property type="molecule type" value="Genomic_DNA"/>
</dbReference>
<organism evidence="4 5">
    <name type="scientific">Rhododendron simsii</name>
    <name type="common">Sims's rhododendron</name>
    <dbReference type="NCBI Taxonomy" id="118357"/>
    <lineage>
        <taxon>Eukaryota</taxon>
        <taxon>Viridiplantae</taxon>
        <taxon>Streptophyta</taxon>
        <taxon>Embryophyta</taxon>
        <taxon>Tracheophyta</taxon>
        <taxon>Spermatophyta</taxon>
        <taxon>Magnoliopsida</taxon>
        <taxon>eudicotyledons</taxon>
        <taxon>Gunneridae</taxon>
        <taxon>Pentapetalae</taxon>
        <taxon>asterids</taxon>
        <taxon>Ericales</taxon>
        <taxon>Ericaceae</taxon>
        <taxon>Ericoideae</taxon>
        <taxon>Rhodoreae</taxon>
        <taxon>Rhododendron</taxon>
    </lineage>
</organism>
<feature type="coiled-coil region" evidence="1">
    <location>
        <begin position="110"/>
        <end position="158"/>
    </location>
</feature>
<gene>
    <name evidence="4" type="ORF">RHSIM_Rhsim03G0045600</name>
</gene>
<dbReference type="OrthoDB" id="3219396at2759"/>
<keyword evidence="5" id="KW-1185">Reference proteome</keyword>